<accession>A0A0D7CU33</accession>
<dbReference type="InterPro" id="IPR008949">
    <property type="entry name" value="Isoprenoid_synthase_dom_sf"/>
</dbReference>
<dbReference type="SFLD" id="SFLDG01020">
    <property type="entry name" value="Terpene_Cyclase_Like_2"/>
    <property type="match status" value="1"/>
</dbReference>
<evidence type="ECO:0000313" key="4">
    <source>
        <dbReference type="Proteomes" id="UP000032458"/>
    </source>
</evidence>
<keyword evidence="1 2" id="KW-0456">Lyase</keyword>
<organism evidence="3 4">
    <name type="scientific">Streptomyces natalensis ATCC 27448</name>
    <dbReference type="NCBI Taxonomy" id="1240678"/>
    <lineage>
        <taxon>Bacteria</taxon>
        <taxon>Bacillati</taxon>
        <taxon>Actinomycetota</taxon>
        <taxon>Actinomycetes</taxon>
        <taxon>Kitasatosporales</taxon>
        <taxon>Streptomycetaceae</taxon>
        <taxon>Streptomyces</taxon>
    </lineage>
</organism>
<dbReference type="EMBL" id="JRKI01000008">
    <property type="protein sequence ID" value="KIZ18902.1"/>
    <property type="molecule type" value="Genomic_DNA"/>
</dbReference>
<reference evidence="3 4" key="1">
    <citation type="submission" date="2014-09" db="EMBL/GenBank/DDBJ databases">
        <title>Draft genome sequence of Streptomyces natalensis ATCC 27448, producer of the antifungal pimaricin.</title>
        <authorList>
            <person name="Mendes M.V."/>
            <person name="Beites T."/>
            <person name="Pires S."/>
            <person name="Santos C.L."/>
            <person name="Moradas-Ferreira P."/>
        </authorList>
    </citation>
    <scope>NUCLEOTIDE SEQUENCE [LARGE SCALE GENOMIC DNA]</scope>
    <source>
        <strain evidence="3 4">ATCC 27448</strain>
    </source>
</reference>
<dbReference type="GO" id="GO:0010333">
    <property type="term" value="F:terpene synthase activity"/>
    <property type="evidence" value="ECO:0007669"/>
    <property type="project" value="InterPro"/>
</dbReference>
<dbReference type="AlphaFoldDB" id="A0A0D7CU33"/>
<protein>
    <recommendedName>
        <fullName evidence="2">Terpene synthase</fullName>
        <ecNumber evidence="2">4.2.3.-</ecNumber>
    </recommendedName>
</protein>
<gene>
    <name evidence="3" type="ORF">SNA_06525</name>
</gene>
<comment type="similarity">
    <text evidence="2">Belongs to the terpene synthase family.</text>
</comment>
<dbReference type="PANTHER" id="PTHR35201:SF4">
    <property type="entry name" value="BETA-PINACENE SYNTHASE-RELATED"/>
    <property type="match status" value="1"/>
</dbReference>
<proteinExistence type="inferred from homology"/>
<keyword evidence="2" id="KW-0479">Metal-binding</keyword>
<comment type="cofactor">
    <cofactor evidence="2">
        <name>Mg(2+)</name>
        <dbReference type="ChEBI" id="CHEBI:18420"/>
    </cofactor>
</comment>
<dbReference type="Gene3D" id="1.10.600.10">
    <property type="entry name" value="Farnesyl Diphosphate Synthase"/>
    <property type="match status" value="1"/>
</dbReference>
<comment type="caution">
    <text evidence="3">The sequence shown here is derived from an EMBL/GenBank/DDBJ whole genome shotgun (WGS) entry which is preliminary data.</text>
</comment>
<keyword evidence="4" id="KW-1185">Reference proteome</keyword>
<dbReference type="SFLD" id="SFLDS00005">
    <property type="entry name" value="Isoprenoid_Synthase_Type_I"/>
    <property type="match status" value="1"/>
</dbReference>
<dbReference type="PATRIC" id="fig|1240678.4.peg.1370"/>
<dbReference type="Pfam" id="PF19086">
    <property type="entry name" value="Terpene_syn_C_2"/>
    <property type="match status" value="1"/>
</dbReference>
<dbReference type="EC" id="4.2.3.-" evidence="2"/>
<evidence type="ECO:0000313" key="3">
    <source>
        <dbReference type="EMBL" id="KIZ18902.1"/>
    </source>
</evidence>
<evidence type="ECO:0000256" key="1">
    <source>
        <dbReference type="ARBA" id="ARBA00023239"/>
    </source>
</evidence>
<dbReference type="RefSeq" id="WP_037793252.1">
    <property type="nucleotide sequence ID" value="NZ_JRKI01000008.1"/>
</dbReference>
<dbReference type="Proteomes" id="UP000032458">
    <property type="component" value="Unassembled WGS sequence"/>
</dbReference>
<evidence type="ECO:0000256" key="2">
    <source>
        <dbReference type="RuleBase" id="RU366034"/>
    </source>
</evidence>
<dbReference type="InterPro" id="IPR034686">
    <property type="entry name" value="Terpene_cyclase-like_2"/>
</dbReference>
<keyword evidence="2" id="KW-0460">Magnesium</keyword>
<dbReference type="SMR" id="A0A0D7CU33"/>
<dbReference type="PANTHER" id="PTHR35201">
    <property type="entry name" value="TERPENE SYNTHASE"/>
    <property type="match status" value="1"/>
</dbReference>
<name>A0A0D7CU33_9ACTN</name>
<dbReference type="SUPFAM" id="SSF48576">
    <property type="entry name" value="Terpenoid synthases"/>
    <property type="match status" value="1"/>
</dbReference>
<dbReference type="GO" id="GO:0046872">
    <property type="term" value="F:metal ion binding"/>
    <property type="evidence" value="ECO:0007669"/>
    <property type="project" value="UniProtKB-KW"/>
</dbReference>
<sequence>MPPVYAADSAPSRIGWELPPFYCPFNASLIHPKAEELEARAVEWIDRFGLYPDPTERAWGLATRGADFTSRIIPYGDVEPMVLFAEWNYWAFALDDWQDAQDAGPARASAAAVADEGIRLFRSLEAPGSALLPPGPFTDALADLVQRTRALLTPYQLRRFGEGVRDWVLGATWQTANTERDVMPSLNDFCAMRMSVNGTRFTLTWCETANGAELPPDVLYAEPVQALTDAAGFVVSCDNDLFSYNKEDHQEPWEQNLVNVLVRERGCTPREAVRHAVALRDQVLALVVRLGDKLARGANAPLRRYVEMLGEWIAGDVAYHALAPRYASPRNRNPLPVADASYDLVWADAPSSARTAPPPVPSIAWWWAAERA</sequence>